<evidence type="ECO:0000256" key="4">
    <source>
        <dbReference type="ARBA" id="ARBA00022989"/>
    </source>
</evidence>
<evidence type="ECO:0000256" key="7">
    <source>
        <dbReference type="SAM" id="Phobius"/>
    </source>
</evidence>
<gene>
    <name evidence="9" type="ORF">Pa4123_76460</name>
</gene>
<evidence type="ECO:0000256" key="1">
    <source>
        <dbReference type="ARBA" id="ARBA00004651"/>
    </source>
</evidence>
<evidence type="ECO:0000256" key="3">
    <source>
        <dbReference type="ARBA" id="ARBA00022692"/>
    </source>
</evidence>
<reference evidence="9" key="1">
    <citation type="submission" date="2022-12" db="EMBL/GenBank/DDBJ databases">
        <title>New Phytohabitans aurantiacus sp. RD004123 nov., an actinomycete isolated from soil.</title>
        <authorList>
            <person name="Triningsih D.W."/>
            <person name="Harunari E."/>
            <person name="Igarashi Y."/>
        </authorList>
    </citation>
    <scope>NUCLEOTIDE SEQUENCE</scope>
    <source>
        <strain evidence="9">RD004123</strain>
    </source>
</reference>
<evidence type="ECO:0000313" key="9">
    <source>
        <dbReference type="EMBL" id="GLI02368.1"/>
    </source>
</evidence>
<protein>
    <submittedName>
        <fullName evidence="9">Membrane protein</fullName>
    </submittedName>
</protein>
<evidence type="ECO:0000313" key="10">
    <source>
        <dbReference type="Proteomes" id="UP001144280"/>
    </source>
</evidence>
<proteinExistence type="predicted"/>
<keyword evidence="4 7" id="KW-1133">Transmembrane helix</keyword>
<feature type="transmembrane region" description="Helical" evidence="7">
    <location>
        <begin position="37"/>
        <end position="57"/>
    </location>
</feature>
<evidence type="ECO:0000256" key="2">
    <source>
        <dbReference type="ARBA" id="ARBA00022475"/>
    </source>
</evidence>
<feature type="transmembrane region" description="Helical" evidence="7">
    <location>
        <begin position="7"/>
        <end position="25"/>
    </location>
</feature>
<name>A0ABQ5R7K2_9ACTN</name>
<feature type="region of interest" description="Disordered" evidence="6">
    <location>
        <begin position="64"/>
        <end position="106"/>
    </location>
</feature>
<feature type="domain" description="Cardiolipin synthase N-terminal" evidence="8">
    <location>
        <begin position="14"/>
        <end position="59"/>
    </location>
</feature>
<dbReference type="Proteomes" id="UP001144280">
    <property type="component" value="Unassembled WGS sequence"/>
</dbReference>
<evidence type="ECO:0000259" key="8">
    <source>
        <dbReference type="Pfam" id="PF13396"/>
    </source>
</evidence>
<dbReference type="InterPro" id="IPR027379">
    <property type="entry name" value="CLS_N"/>
</dbReference>
<evidence type="ECO:0000256" key="6">
    <source>
        <dbReference type="SAM" id="MobiDB-lite"/>
    </source>
</evidence>
<keyword evidence="3 7" id="KW-0812">Transmembrane</keyword>
<evidence type="ECO:0000256" key="5">
    <source>
        <dbReference type="ARBA" id="ARBA00023136"/>
    </source>
</evidence>
<sequence>MVRLYGLLFFVDLILIVVALIDCISTEEFAVRNLPKLAWVFIILLFPPIGPIVWFVAGRPQKHRVGRAGDWRPGSGFPEYERPRPLAPDDDPEFLRSQTRGRKEDEELFRKWEADLRKREEELRRKDGDDPPRA</sequence>
<dbReference type="EMBL" id="BSDI01000060">
    <property type="protein sequence ID" value="GLI02368.1"/>
    <property type="molecule type" value="Genomic_DNA"/>
</dbReference>
<keyword evidence="5 7" id="KW-0472">Membrane</keyword>
<keyword evidence="10" id="KW-1185">Reference proteome</keyword>
<comment type="subcellular location">
    <subcellularLocation>
        <location evidence="1">Cell membrane</location>
        <topology evidence="1">Multi-pass membrane protein</topology>
    </subcellularLocation>
</comment>
<dbReference type="Pfam" id="PF13396">
    <property type="entry name" value="PLDc_N"/>
    <property type="match status" value="1"/>
</dbReference>
<keyword evidence="2" id="KW-1003">Cell membrane</keyword>
<dbReference type="RefSeq" id="WP_281903863.1">
    <property type="nucleotide sequence ID" value="NZ_BSDI01000060.1"/>
</dbReference>
<organism evidence="9 10">
    <name type="scientific">Phytohabitans aurantiacus</name>
    <dbReference type="NCBI Taxonomy" id="3016789"/>
    <lineage>
        <taxon>Bacteria</taxon>
        <taxon>Bacillati</taxon>
        <taxon>Actinomycetota</taxon>
        <taxon>Actinomycetes</taxon>
        <taxon>Micromonosporales</taxon>
        <taxon>Micromonosporaceae</taxon>
    </lineage>
</organism>
<comment type="caution">
    <text evidence="9">The sequence shown here is derived from an EMBL/GenBank/DDBJ whole genome shotgun (WGS) entry which is preliminary data.</text>
</comment>
<accession>A0ABQ5R7K2</accession>